<name>I3EFN5_NEMP3</name>
<keyword evidence="2" id="KW-1185">Reference proteome</keyword>
<gene>
    <name evidence="1" type="ORF">NEQG_01476</name>
</gene>
<evidence type="ECO:0000313" key="2">
    <source>
        <dbReference type="Proteomes" id="UP000002872"/>
    </source>
</evidence>
<reference evidence="1" key="1">
    <citation type="submission" date="2011-01" db="EMBL/GenBank/DDBJ databases">
        <title>The Genome Sequence of Nematocida parisii strain ERTm3.</title>
        <authorList>
            <consortium name="The Broad Institute Genome Sequencing Platform"/>
            <consortium name="The Broad Institute Genome Sequencing Center for Infectious Disease"/>
            <person name="Cuomo C."/>
            <person name="Troemel E."/>
            <person name="Young S.K."/>
            <person name="Zeng Q."/>
            <person name="Gargeya S."/>
            <person name="Fitzgerald M."/>
            <person name="Haas B."/>
            <person name="Abouelleil A."/>
            <person name="Alvarado L."/>
            <person name="Arachchi H.M."/>
            <person name="Berlin A."/>
            <person name="Chapman S.B."/>
            <person name="Gearin G."/>
            <person name="Goldberg J."/>
            <person name="Griggs A."/>
            <person name="Gujja S."/>
            <person name="Hansen M."/>
            <person name="Heiman D."/>
            <person name="Howarth C."/>
            <person name="Larimer J."/>
            <person name="Lui A."/>
            <person name="MacDonald P.J.P."/>
            <person name="McCowen C."/>
            <person name="Montmayeur A."/>
            <person name="Murphy C."/>
            <person name="Neiman D."/>
            <person name="Pearson M."/>
            <person name="Priest M."/>
            <person name="Roberts A."/>
            <person name="Saif S."/>
            <person name="Shea T."/>
            <person name="Sisk P."/>
            <person name="Stolte C."/>
            <person name="Sykes S."/>
            <person name="Wortman J."/>
            <person name="Nusbaum C."/>
            <person name="Birren B."/>
        </authorList>
    </citation>
    <scope>NUCLEOTIDE SEQUENCE</scope>
    <source>
        <strain evidence="1">ERTm3</strain>
    </source>
</reference>
<dbReference type="EMBL" id="GL870879">
    <property type="protein sequence ID" value="EIJ88032.1"/>
    <property type="molecule type" value="Genomic_DNA"/>
</dbReference>
<sequence>MFKILYVEIRAALFNVLIRNITEHKKKNIHKIFLEKIELKSKGNKERITKKGQEL</sequence>
<dbReference type="HOGENOM" id="CLU_3032910_0_0_1"/>
<dbReference type="VEuPathDB" id="MicrosporidiaDB:NEQG_01476"/>
<dbReference type="InParanoid" id="I3EFN5"/>
<accession>I3EFN5</accession>
<organism evidence="1 2">
    <name type="scientific">Nematocida parisii (strain ERTm3)</name>
    <name type="common">Nematode killer fungus</name>
    <dbReference type="NCBI Taxonomy" id="935791"/>
    <lineage>
        <taxon>Eukaryota</taxon>
        <taxon>Fungi</taxon>
        <taxon>Fungi incertae sedis</taxon>
        <taxon>Microsporidia</taxon>
        <taxon>Nematocida</taxon>
    </lineage>
</organism>
<protein>
    <submittedName>
        <fullName evidence="1">Uncharacterized protein</fullName>
    </submittedName>
</protein>
<dbReference type="Proteomes" id="UP000002872">
    <property type="component" value="Unassembled WGS sequence"/>
</dbReference>
<proteinExistence type="predicted"/>
<dbReference type="AlphaFoldDB" id="I3EFN5"/>
<evidence type="ECO:0000313" key="1">
    <source>
        <dbReference type="EMBL" id="EIJ88032.1"/>
    </source>
</evidence>